<keyword evidence="5 6" id="KW-0472">Membrane</keyword>
<dbReference type="GO" id="GO:0016020">
    <property type="term" value="C:membrane"/>
    <property type="evidence" value="ECO:0007669"/>
    <property type="project" value="UniProtKB-SubCell"/>
</dbReference>
<sequence>MFLISTGALVGIVIAVVIVLIVVGIVSWYISTRNKFIRMEQDVQNSESRIDVYLTKRFDLLTKMLDSTKGYAKHEKETLIDVIQMRNPGVNASLKEKAEFNDQMSAVAKQLNVIVERYPELKADGMFNNLQQSIQEVEENLQAARSNFNANVSAFNKAILQFPGSLVAGAKFAKKDYFEAEESKKQDVKMEF</sequence>
<evidence type="ECO:0000313" key="8">
    <source>
        <dbReference type="Proteomes" id="UP000886758"/>
    </source>
</evidence>
<evidence type="ECO:0000256" key="1">
    <source>
        <dbReference type="ARBA" id="ARBA00004167"/>
    </source>
</evidence>
<evidence type="ECO:0000256" key="2">
    <source>
        <dbReference type="ARBA" id="ARBA00008854"/>
    </source>
</evidence>
<dbReference type="AlphaFoldDB" id="A0A9D1GQ44"/>
<reference evidence="7" key="2">
    <citation type="journal article" date="2021" name="PeerJ">
        <title>Extensive microbial diversity within the chicken gut microbiome revealed by metagenomics and culture.</title>
        <authorList>
            <person name="Gilroy R."/>
            <person name="Ravi A."/>
            <person name="Getino M."/>
            <person name="Pursley I."/>
            <person name="Horton D.L."/>
            <person name="Alikhan N.F."/>
            <person name="Baker D."/>
            <person name="Gharbi K."/>
            <person name="Hall N."/>
            <person name="Watson M."/>
            <person name="Adriaenssens E.M."/>
            <person name="Foster-Nyarko E."/>
            <person name="Jarju S."/>
            <person name="Secka A."/>
            <person name="Antonio M."/>
            <person name="Oren A."/>
            <person name="Chaudhuri R.R."/>
            <person name="La Ragione R."/>
            <person name="Hildebrand F."/>
            <person name="Pallen M.J."/>
        </authorList>
    </citation>
    <scope>NUCLEOTIDE SEQUENCE</scope>
    <source>
        <strain evidence="7">ChiW17-6978</strain>
    </source>
</reference>
<evidence type="ECO:0000256" key="4">
    <source>
        <dbReference type="ARBA" id="ARBA00022989"/>
    </source>
</evidence>
<evidence type="ECO:0000256" key="3">
    <source>
        <dbReference type="ARBA" id="ARBA00022692"/>
    </source>
</evidence>
<dbReference type="EMBL" id="DVLF01000041">
    <property type="protein sequence ID" value="HIT49627.1"/>
    <property type="molecule type" value="Genomic_DNA"/>
</dbReference>
<dbReference type="Proteomes" id="UP000886758">
    <property type="component" value="Unassembled WGS sequence"/>
</dbReference>
<protein>
    <submittedName>
        <fullName evidence="7">LemA family protein</fullName>
    </submittedName>
</protein>
<gene>
    <name evidence="7" type="ORF">IAD46_01240</name>
</gene>
<keyword evidence="4 6" id="KW-1133">Transmembrane helix</keyword>
<feature type="transmembrane region" description="Helical" evidence="6">
    <location>
        <begin position="6"/>
        <end position="30"/>
    </location>
</feature>
<comment type="caution">
    <text evidence="7">The sequence shown here is derived from an EMBL/GenBank/DDBJ whole genome shotgun (WGS) entry which is preliminary data.</text>
</comment>
<comment type="subcellular location">
    <subcellularLocation>
        <location evidence="1">Membrane</location>
        <topology evidence="1">Single-pass membrane protein</topology>
    </subcellularLocation>
</comment>
<keyword evidence="3 6" id="KW-0812">Transmembrane</keyword>
<name>A0A9D1GQ44_9MOLU</name>
<organism evidence="7 8">
    <name type="scientific">Candidatus Pelethenecus faecipullorum</name>
    <dbReference type="NCBI Taxonomy" id="2840900"/>
    <lineage>
        <taxon>Bacteria</taxon>
        <taxon>Bacillati</taxon>
        <taxon>Mycoplasmatota</taxon>
        <taxon>Mollicutes</taxon>
        <taxon>Candidatus Pelethenecus</taxon>
    </lineage>
</organism>
<comment type="similarity">
    <text evidence="2">Belongs to the LemA family.</text>
</comment>
<dbReference type="PANTHER" id="PTHR34478">
    <property type="entry name" value="PROTEIN LEMA"/>
    <property type="match status" value="1"/>
</dbReference>
<reference evidence="7" key="1">
    <citation type="submission" date="2020-10" db="EMBL/GenBank/DDBJ databases">
        <authorList>
            <person name="Gilroy R."/>
        </authorList>
    </citation>
    <scope>NUCLEOTIDE SEQUENCE</scope>
    <source>
        <strain evidence="7">ChiW17-6978</strain>
    </source>
</reference>
<dbReference type="Pfam" id="PF04011">
    <property type="entry name" value="LemA"/>
    <property type="match status" value="1"/>
</dbReference>
<dbReference type="SUPFAM" id="SSF140478">
    <property type="entry name" value="LemA-like"/>
    <property type="match status" value="1"/>
</dbReference>
<dbReference type="PANTHER" id="PTHR34478:SF1">
    <property type="entry name" value="PROTEIN LEMA"/>
    <property type="match status" value="1"/>
</dbReference>
<dbReference type="InterPro" id="IPR007156">
    <property type="entry name" value="MamQ_LemA"/>
</dbReference>
<dbReference type="Gene3D" id="1.20.1440.20">
    <property type="entry name" value="LemA-like domain"/>
    <property type="match status" value="1"/>
</dbReference>
<dbReference type="InterPro" id="IPR023353">
    <property type="entry name" value="LemA-like_dom_sf"/>
</dbReference>
<accession>A0A9D1GQ44</accession>
<evidence type="ECO:0000256" key="6">
    <source>
        <dbReference type="SAM" id="Phobius"/>
    </source>
</evidence>
<evidence type="ECO:0000256" key="5">
    <source>
        <dbReference type="ARBA" id="ARBA00023136"/>
    </source>
</evidence>
<evidence type="ECO:0000313" key="7">
    <source>
        <dbReference type="EMBL" id="HIT49627.1"/>
    </source>
</evidence>
<proteinExistence type="inferred from homology"/>